<evidence type="ECO:0008006" key="5">
    <source>
        <dbReference type="Google" id="ProtNLM"/>
    </source>
</evidence>
<dbReference type="Proteomes" id="UP001321498">
    <property type="component" value="Chromosome"/>
</dbReference>
<keyword evidence="4" id="KW-1185">Reference proteome</keyword>
<gene>
    <name evidence="3" type="ORF">GCM10025866_15090</name>
</gene>
<organism evidence="3 4">
    <name type="scientific">Naasia aerilata</name>
    <dbReference type="NCBI Taxonomy" id="1162966"/>
    <lineage>
        <taxon>Bacteria</taxon>
        <taxon>Bacillati</taxon>
        <taxon>Actinomycetota</taxon>
        <taxon>Actinomycetes</taxon>
        <taxon>Micrococcales</taxon>
        <taxon>Microbacteriaceae</taxon>
        <taxon>Naasia</taxon>
    </lineage>
</organism>
<evidence type="ECO:0000313" key="4">
    <source>
        <dbReference type="Proteomes" id="UP001321498"/>
    </source>
</evidence>
<dbReference type="RefSeq" id="WP_286278869.1">
    <property type="nucleotide sequence ID" value="NZ_AP027731.1"/>
</dbReference>
<evidence type="ECO:0000256" key="1">
    <source>
        <dbReference type="SAM" id="MobiDB-lite"/>
    </source>
</evidence>
<dbReference type="EMBL" id="AP027731">
    <property type="protein sequence ID" value="BDZ45600.1"/>
    <property type="molecule type" value="Genomic_DNA"/>
</dbReference>
<evidence type="ECO:0000313" key="3">
    <source>
        <dbReference type="EMBL" id="BDZ45600.1"/>
    </source>
</evidence>
<feature type="transmembrane region" description="Helical" evidence="2">
    <location>
        <begin position="38"/>
        <end position="56"/>
    </location>
</feature>
<dbReference type="InterPro" id="IPR025323">
    <property type="entry name" value="DUF4229"/>
</dbReference>
<accession>A0ABM8GBK1</accession>
<evidence type="ECO:0000256" key="2">
    <source>
        <dbReference type="SAM" id="Phobius"/>
    </source>
</evidence>
<proteinExistence type="predicted"/>
<dbReference type="Pfam" id="PF14012">
    <property type="entry name" value="DUF4229"/>
    <property type="match status" value="1"/>
</dbReference>
<keyword evidence="2" id="KW-0812">Transmembrane</keyword>
<feature type="region of interest" description="Disordered" evidence="1">
    <location>
        <begin position="74"/>
        <end position="111"/>
    </location>
</feature>
<feature type="transmembrane region" description="Helical" evidence="2">
    <location>
        <begin position="12"/>
        <end position="32"/>
    </location>
</feature>
<keyword evidence="2" id="KW-1133">Transmembrane helix</keyword>
<keyword evidence="2" id="KW-0472">Membrane</keyword>
<reference evidence="4" key="1">
    <citation type="journal article" date="2019" name="Int. J. Syst. Evol. Microbiol.">
        <title>The Global Catalogue of Microorganisms (GCM) 10K type strain sequencing project: providing services to taxonomists for standard genome sequencing and annotation.</title>
        <authorList>
            <consortium name="The Broad Institute Genomics Platform"/>
            <consortium name="The Broad Institute Genome Sequencing Center for Infectious Disease"/>
            <person name="Wu L."/>
            <person name="Ma J."/>
        </authorList>
    </citation>
    <scope>NUCLEOTIDE SEQUENCE [LARGE SCALE GENOMIC DNA]</scope>
    <source>
        <strain evidence="4">NBRC 108725</strain>
    </source>
</reference>
<name>A0ABM8GBK1_9MICO</name>
<protein>
    <recommendedName>
        <fullName evidence="5">DUF4229 domain-containing protein</fullName>
    </recommendedName>
</protein>
<sequence>MTVERPRTRTWVWYSVVRIGIFAVVLAVLLLVLPVAPWISTLIAAVIAFCLSFIFLGRPRAELAQDLDRMRRGERAPVVEPRDDDVEDAAVERAPADGTSAGRPGASDVRG</sequence>